<dbReference type="STRING" id="454194.PYK22_01016"/>
<dbReference type="CDD" id="cd00130">
    <property type="entry name" value="PAS"/>
    <property type="match status" value="3"/>
</dbReference>
<dbReference type="Pfam" id="PF00072">
    <property type="entry name" value="Response_reg"/>
    <property type="match status" value="2"/>
</dbReference>
<dbReference type="PROSITE" id="PS50109">
    <property type="entry name" value="HIS_KIN"/>
    <property type="match status" value="1"/>
</dbReference>
<dbReference type="Gene3D" id="3.30.450.20">
    <property type="entry name" value="PAS domain"/>
    <property type="match status" value="3"/>
</dbReference>
<dbReference type="GO" id="GO:0005524">
    <property type="term" value="F:ATP binding"/>
    <property type="evidence" value="ECO:0007669"/>
    <property type="project" value="UniProtKB-KW"/>
</dbReference>
<feature type="domain" description="PAS" evidence="12">
    <location>
        <begin position="385"/>
        <end position="455"/>
    </location>
</feature>
<dbReference type="InterPro" id="IPR001789">
    <property type="entry name" value="Sig_transdc_resp-reg_receiver"/>
</dbReference>
<feature type="domain" description="Response regulatory" evidence="11">
    <location>
        <begin position="769"/>
        <end position="885"/>
    </location>
</feature>
<protein>
    <recommendedName>
        <fullName evidence="2">histidine kinase</fullName>
        <ecNumber evidence="2">2.7.13.3</ecNumber>
    </recommendedName>
</protein>
<dbReference type="InterPro" id="IPR011006">
    <property type="entry name" value="CheY-like_superfamily"/>
</dbReference>
<dbReference type="PANTHER" id="PTHR43065">
    <property type="entry name" value="SENSOR HISTIDINE KINASE"/>
    <property type="match status" value="1"/>
</dbReference>
<dbReference type="PANTHER" id="PTHR43065:SF46">
    <property type="entry name" value="C4-DICARBOXYLATE TRANSPORT SENSOR PROTEIN DCTB"/>
    <property type="match status" value="1"/>
</dbReference>
<comment type="catalytic activity">
    <reaction evidence="1">
        <text>ATP + protein L-histidine = ADP + protein N-phospho-L-histidine.</text>
        <dbReference type="EC" id="2.7.13.3"/>
    </reaction>
</comment>
<dbReference type="InterPro" id="IPR003661">
    <property type="entry name" value="HisK_dim/P_dom"/>
</dbReference>
<dbReference type="Pfam" id="PF00989">
    <property type="entry name" value="PAS"/>
    <property type="match status" value="2"/>
</dbReference>
<dbReference type="Gene3D" id="3.30.565.10">
    <property type="entry name" value="Histidine kinase-like ATPase, C-terminal domain"/>
    <property type="match status" value="1"/>
</dbReference>
<dbReference type="SUPFAM" id="SSF52172">
    <property type="entry name" value="CheY-like"/>
    <property type="match status" value="2"/>
</dbReference>
<evidence type="ECO:0000256" key="2">
    <source>
        <dbReference type="ARBA" id="ARBA00012438"/>
    </source>
</evidence>
<evidence type="ECO:0000256" key="7">
    <source>
        <dbReference type="ARBA" id="ARBA00022840"/>
    </source>
</evidence>
<dbReference type="Gene3D" id="3.40.50.2300">
    <property type="match status" value="2"/>
</dbReference>
<dbReference type="InterPro" id="IPR036890">
    <property type="entry name" value="HATPase_C_sf"/>
</dbReference>
<reference evidence="14 15" key="1">
    <citation type="submission" date="2013-12" db="EMBL/GenBank/DDBJ databases">
        <authorList>
            <person name="Stott M."/>
        </authorList>
    </citation>
    <scope>NUCLEOTIDE SEQUENCE [LARGE SCALE GENOMIC DNA]</scope>
    <source>
        <strain evidence="14 15">K22</strain>
    </source>
</reference>
<keyword evidence="8" id="KW-0902">Two-component regulatory system</keyword>
<feature type="domain" description="PAC" evidence="13">
    <location>
        <begin position="338"/>
        <end position="388"/>
    </location>
</feature>
<feature type="domain" description="PAC" evidence="13">
    <location>
        <begin position="458"/>
        <end position="510"/>
    </location>
</feature>
<dbReference type="NCBIfam" id="TIGR00229">
    <property type="entry name" value="sensory_box"/>
    <property type="match status" value="3"/>
</dbReference>
<dbReference type="GO" id="GO:0006355">
    <property type="term" value="P:regulation of DNA-templated transcription"/>
    <property type="evidence" value="ECO:0007669"/>
    <property type="project" value="InterPro"/>
</dbReference>
<feature type="domain" description="PAS" evidence="12">
    <location>
        <begin position="262"/>
        <end position="333"/>
    </location>
</feature>
<dbReference type="PRINTS" id="PR00344">
    <property type="entry name" value="BCTRLSENSOR"/>
</dbReference>
<keyword evidence="7" id="KW-0067">ATP-binding</keyword>
<dbReference type="Pfam" id="PF00512">
    <property type="entry name" value="HisKA"/>
    <property type="match status" value="1"/>
</dbReference>
<gene>
    <name evidence="14" type="ORF">PYK22_01016</name>
</gene>
<dbReference type="SMART" id="SM00388">
    <property type="entry name" value="HisKA"/>
    <property type="match status" value="1"/>
</dbReference>
<dbReference type="Pfam" id="PF02518">
    <property type="entry name" value="HATPase_c"/>
    <property type="match status" value="1"/>
</dbReference>
<dbReference type="Proteomes" id="UP000031518">
    <property type="component" value="Unassembled WGS sequence"/>
</dbReference>
<dbReference type="InterPro" id="IPR005467">
    <property type="entry name" value="His_kinase_dom"/>
</dbReference>
<dbReference type="SUPFAM" id="SSF47384">
    <property type="entry name" value="Homodimeric domain of signal transducing histidine kinase"/>
    <property type="match status" value="1"/>
</dbReference>
<dbReference type="SUPFAM" id="SSF55874">
    <property type="entry name" value="ATPase domain of HSP90 chaperone/DNA topoisomerase II/histidine kinase"/>
    <property type="match status" value="1"/>
</dbReference>
<dbReference type="SMART" id="SM00091">
    <property type="entry name" value="PAS"/>
    <property type="match status" value="3"/>
</dbReference>
<dbReference type="AlphaFoldDB" id="A0A0B6WXL0"/>
<dbReference type="InterPro" id="IPR035965">
    <property type="entry name" value="PAS-like_dom_sf"/>
</dbReference>
<dbReference type="OrthoDB" id="9815750at2"/>
<evidence type="ECO:0000256" key="4">
    <source>
        <dbReference type="ARBA" id="ARBA00022679"/>
    </source>
</evidence>
<keyword evidence="6" id="KW-0418">Kinase</keyword>
<dbReference type="PROSITE" id="PS50113">
    <property type="entry name" value="PAC"/>
    <property type="match status" value="3"/>
</dbReference>
<evidence type="ECO:0000256" key="6">
    <source>
        <dbReference type="ARBA" id="ARBA00022777"/>
    </source>
</evidence>
<dbReference type="PROSITE" id="PS50112">
    <property type="entry name" value="PAS"/>
    <property type="match status" value="3"/>
</dbReference>
<feature type="domain" description="Response regulatory" evidence="11">
    <location>
        <begin position="9"/>
        <end position="126"/>
    </location>
</feature>
<dbReference type="InterPro" id="IPR000014">
    <property type="entry name" value="PAS"/>
</dbReference>
<dbReference type="RefSeq" id="WP_060635353.1">
    <property type="nucleotide sequence ID" value="NZ_CBXV010000004.1"/>
</dbReference>
<sequence length="891" mass="100820">MSDDKGSPTILLVNDLPDQLEVTAFLLKREGYRVIGALNGEEAFHLAQFDPPDLIVSDVAMPVMDGIELCRRIRATSHLAPTPIILLSAIRKDVPSMVEALQVGADDYVEAPYDPRFLLAKVRLLVEKNRAEKALQASRERYKSLFEYNPDAVYSFDLEGRFVEVNPACHKLSGYTREELIGSSFTTLIVPEELPQTVQRFRQAAEGEPQNYETAIYHKDGRRIELNVTNMPIIVDGQIVGVFGIAKDLTEQKRVQRALRESEARYRLLFESNPLPMWVYDLETLAFLDVNEAAIRHYGYSREEFLSMTIQDIRPREDLSTLMNRVKHIADSDQRYHRSGVWRHRKKDGTIIEVEIISHILELNGRRSKLVLANDVTEKRRAEEALRRQALVFDTIYDGVIVTDLQGRITDWNPAAERIFGYAKAEVLGQDSSLLYSAEISEQIDAEIRETVLTEGRWEGEIAFKRKDGTTGTADSIFVLQRDGQGNPLSIVGVNRDITPRKQLEDQLRQAQKMEAVGRLAGGVAHDFNNLLTAIIGYADLALRRVREDESLRRQIAEIKKSAERAANLTRQLLAFSRKQIIQPKPLNLNEVVEDMGKMLQRLLTENIELRLELYPDLWPTKVDPSQIEQVIVNLAVNARDAMPNGGLLTIRTANIETEESLLRHHPFIAPGKYVLLEVADTGCGMDEEVQRHIFEPFFTTKEPGKGTGLGLSTVYGIVKQSGGYVTVHSRPGEGAIFRIYLPQVIAEAASHRKRQSSTPAPQGYGNETILLVEDEESVRRMARATLEEFGYVVLEASNPRQALRICREHRGTIDLMLTDIVMPQMSGHELSLQAKALRPRMRILFTSGYMDDENLRRDLLSEDKPFLEKPFAPDALVRKVRETLDAPRPA</sequence>
<evidence type="ECO:0000256" key="1">
    <source>
        <dbReference type="ARBA" id="ARBA00000085"/>
    </source>
</evidence>
<accession>A0A0B6WXL0</accession>
<dbReference type="PROSITE" id="PS50110">
    <property type="entry name" value="RESPONSE_REGULATORY"/>
    <property type="match status" value="2"/>
</dbReference>
<dbReference type="Gene3D" id="1.10.287.130">
    <property type="match status" value="1"/>
</dbReference>
<feature type="domain" description="PAS" evidence="12">
    <location>
        <begin position="138"/>
        <end position="208"/>
    </location>
</feature>
<dbReference type="SMART" id="SM00086">
    <property type="entry name" value="PAC"/>
    <property type="match status" value="3"/>
</dbReference>
<evidence type="ECO:0000259" key="12">
    <source>
        <dbReference type="PROSITE" id="PS50112"/>
    </source>
</evidence>
<dbReference type="InterPro" id="IPR003594">
    <property type="entry name" value="HATPase_dom"/>
</dbReference>
<evidence type="ECO:0000256" key="8">
    <source>
        <dbReference type="ARBA" id="ARBA00023012"/>
    </source>
</evidence>
<dbReference type="InterPro" id="IPR000700">
    <property type="entry name" value="PAS-assoc_C"/>
</dbReference>
<dbReference type="SMART" id="SM00448">
    <property type="entry name" value="REC"/>
    <property type="match status" value="2"/>
</dbReference>
<evidence type="ECO:0000256" key="9">
    <source>
        <dbReference type="PROSITE-ProRule" id="PRU00169"/>
    </source>
</evidence>
<dbReference type="Pfam" id="PF13188">
    <property type="entry name" value="PAS_8"/>
    <property type="match status" value="1"/>
</dbReference>
<dbReference type="EC" id="2.7.13.3" evidence="2"/>
<keyword evidence="15" id="KW-1185">Reference proteome</keyword>
<feature type="modified residue" description="4-aspartylphosphate" evidence="9">
    <location>
        <position position="58"/>
    </location>
</feature>
<dbReference type="EMBL" id="CBXV010000004">
    <property type="protein sequence ID" value="CDM65019.1"/>
    <property type="molecule type" value="Genomic_DNA"/>
</dbReference>
<evidence type="ECO:0000259" key="10">
    <source>
        <dbReference type="PROSITE" id="PS50109"/>
    </source>
</evidence>
<feature type="domain" description="PAC" evidence="13">
    <location>
        <begin position="210"/>
        <end position="261"/>
    </location>
</feature>
<name>A0A0B6WXL0_9BACT</name>
<evidence type="ECO:0000256" key="5">
    <source>
        <dbReference type="ARBA" id="ARBA00022741"/>
    </source>
</evidence>
<dbReference type="InterPro" id="IPR036097">
    <property type="entry name" value="HisK_dim/P_sf"/>
</dbReference>
<evidence type="ECO:0000313" key="15">
    <source>
        <dbReference type="Proteomes" id="UP000031518"/>
    </source>
</evidence>
<proteinExistence type="predicted"/>
<dbReference type="InterPro" id="IPR013767">
    <property type="entry name" value="PAS_fold"/>
</dbReference>
<dbReference type="CDD" id="cd00082">
    <property type="entry name" value="HisKA"/>
    <property type="match status" value="1"/>
</dbReference>
<evidence type="ECO:0000259" key="13">
    <source>
        <dbReference type="PROSITE" id="PS50113"/>
    </source>
</evidence>
<keyword evidence="4" id="KW-0808">Transferase</keyword>
<dbReference type="SMART" id="SM00387">
    <property type="entry name" value="HATPase_c"/>
    <property type="match status" value="1"/>
</dbReference>
<evidence type="ECO:0000256" key="3">
    <source>
        <dbReference type="ARBA" id="ARBA00022553"/>
    </source>
</evidence>
<feature type="domain" description="Histidine kinase" evidence="10">
    <location>
        <begin position="523"/>
        <end position="746"/>
    </location>
</feature>
<dbReference type="InterPro" id="IPR004358">
    <property type="entry name" value="Sig_transdc_His_kin-like_C"/>
</dbReference>
<keyword evidence="5" id="KW-0547">Nucleotide-binding</keyword>
<dbReference type="GO" id="GO:0000155">
    <property type="term" value="F:phosphorelay sensor kinase activity"/>
    <property type="evidence" value="ECO:0007669"/>
    <property type="project" value="InterPro"/>
</dbReference>
<evidence type="ECO:0000313" key="14">
    <source>
        <dbReference type="EMBL" id="CDM65019.1"/>
    </source>
</evidence>
<reference evidence="14 15" key="2">
    <citation type="submission" date="2015-01" db="EMBL/GenBank/DDBJ databases">
        <title>Complete genome sequence of Pyrinomonas methylaliphatogenes type strain K22T.</title>
        <authorList>
            <person name="Lee K.C.Y."/>
            <person name="Power J.F."/>
            <person name="Dunfield P.F."/>
            <person name="Morgan X.C."/>
            <person name="Huttenhower C."/>
            <person name="Stott M.B."/>
        </authorList>
    </citation>
    <scope>NUCLEOTIDE SEQUENCE [LARGE SCALE GENOMIC DNA]</scope>
    <source>
        <strain evidence="14 15">K22</strain>
    </source>
</reference>
<keyword evidence="3 9" id="KW-0597">Phosphoprotein</keyword>
<dbReference type="SUPFAM" id="SSF55785">
    <property type="entry name" value="PYP-like sensor domain (PAS domain)"/>
    <property type="match status" value="3"/>
</dbReference>
<feature type="modified residue" description="4-aspartylphosphate" evidence="9">
    <location>
        <position position="820"/>
    </location>
</feature>
<evidence type="ECO:0000259" key="11">
    <source>
        <dbReference type="PROSITE" id="PS50110"/>
    </source>
</evidence>
<organism evidence="14 15">
    <name type="scientific">Pyrinomonas methylaliphatogenes</name>
    <dbReference type="NCBI Taxonomy" id="454194"/>
    <lineage>
        <taxon>Bacteria</taxon>
        <taxon>Pseudomonadati</taxon>
        <taxon>Acidobacteriota</taxon>
        <taxon>Blastocatellia</taxon>
        <taxon>Blastocatellales</taxon>
        <taxon>Pyrinomonadaceae</taxon>
        <taxon>Pyrinomonas</taxon>
    </lineage>
</organism>
<dbReference type="InterPro" id="IPR001610">
    <property type="entry name" value="PAC"/>
</dbReference>